<dbReference type="InterPro" id="IPR002641">
    <property type="entry name" value="PNPLA_dom"/>
</dbReference>
<dbReference type="Gene3D" id="3.40.50.300">
    <property type="entry name" value="P-loop containing nucleotide triphosphate hydrolases"/>
    <property type="match status" value="1"/>
</dbReference>
<accession>A0A8H3GT42</accession>
<proteinExistence type="predicted"/>
<gene>
    <name evidence="6" type="ORF">RDB_LOCUS100114</name>
</gene>
<protein>
    <recommendedName>
        <fullName evidence="5">PNPLA domain-containing protein</fullName>
    </recommendedName>
</protein>
<evidence type="ECO:0000313" key="7">
    <source>
        <dbReference type="Proteomes" id="UP000663888"/>
    </source>
</evidence>
<dbReference type="InterPro" id="IPR016035">
    <property type="entry name" value="Acyl_Trfase/lysoPLipase"/>
</dbReference>
<dbReference type="AlphaFoldDB" id="A0A8H3GT42"/>
<dbReference type="Gene3D" id="3.40.1090.10">
    <property type="entry name" value="Cytosolic phospholipase A2 catalytic domain"/>
    <property type="match status" value="1"/>
</dbReference>
<dbReference type="PANTHER" id="PTHR24185">
    <property type="entry name" value="CALCIUM-INDEPENDENT PHOSPHOLIPASE A2-GAMMA"/>
    <property type="match status" value="1"/>
</dbReference>
<dbReference type="GO" id="GO:0016042">
    <property type="term" value="P:lipid catabolic process"/>
    <property type="evidence" value="ECO:0007669"/>
    <property type="project" value="UniProtKB-KW"/>
</dbReference>
<reference evidence="6" key="1">
    <citation type="submission" date="2021-01" db="EMBL/GenBank/DDBJ databases">
        <authorList>
            <person name="Kaushik A."/>
        </authorList>
    </citation>
    <scope>NUCLEOTIDE SEQUENCE</scope>
    <source>
        <strain evidence="6">AG4-R118</strain>
    </source>
</reference>
<evidence type="ECO:0000256" key="2">
    <source>
        <dbReference type="ARBA" id="ARBA00022963"/>
    </source>
</evidence>
<dbReference type="PROSITE" id="PS51635">
    <property type="entry name" value="PNPLA"/>
    <property type="match status" value="1"/>
</dbReference>
<evidence type="ECO:0000256" key="1">
    <source>
        <dbReference type="ARBA" id="ARBA00022801"/>
    </source>
</evidence>
<dbReference type="EMBL" id="CAJMWX010001088">
    <property type="protein sequence ID" value="CAE6466789.1"/>
    <property type="molecule type" value="Genomic_DNA"/>
</dbReference>
<dbReference type="GO" id="GO:0019369">
    <property type="term" value="P:arachidonate metabolic process"/>
    <property type="evidence" value="ECO:0007669"/>
    <property type="project" value="TreeGrafter"/>
</dbReference>
<dbReference type="SUPFAM" id="SSF52540">
    <property type="entry name" value="P-loop containing nucleoside triphosphate hydrolases"/>
    <property type="match status" value="1"/>
</dbReference>
<dbReference type="GO" id="GO:0016020">
    <property type="term" value="C:membrane"/>
    <property type="evidence" value="ECO:0007669"/>
    <property type="project" value="TreeGrafter"/>
</dbReference>
<organism evidence="6 7">
    <name type="scientific">Rhizoctonia solani</name>
    <dbReference type="NCBI Taxonomy" id="456999"/>
    <lineage>
        <taxon>Eukaryota</taxon>
        <taxon>Fungi</taxon>
        <taxon>Dikarya</taxon>
        <taxon>Basidiomycota</taxon>
        <taxon>Agaricomycotina</taxon>
        <taxon>Agaricomycetes</taxon>
        <taxon>Cantharellales</taxon>
        <taxon>Ceratobasidiaceae</taxon>
        <taxon>Rhizoctonia</taxon>
    </lineage>
</organism>
<keyword evidence="3" id="KW-0443">Lipid metabolism</keyword>
<evidence type="ECO:0000259" key="5">
    <source>
        <dbReference type="PROSITE" id="PS51635"/>
    </source>
</evidence>
<dbReference type="Pfam" id="PF01734">
    <property type="entry name" value="Patatin"/>
    <property type="match status" value="1"/>
</dbReference>
<evidence type="ECO:0000256" key="3">
    <source>
        <dbReference type="ARBA" id="ARBA00023098"/>
    </source>
</evidence>
<dbReference type="Proteomes" id="UP000663888">
    <property type="component" value="Unassembled WGS sequence"/>
</dbReference>
<evidence type="ECO:0000256" key="4">
    <source>
        <dbReference type="PROSITE-ProRule" id="PRU01161"/>
    </source>
</evidence>
<dbReference type="SUPFAM" id="SSF52151">
    <property type="entry name" value="FabD/lysophospholipase-like"/>
    <property type="match status" value="1"/>
</dbReference>
<keyword evidence="2" id="KW-0442">Lipid degradation</keyword>
<comment type="caution">
    <text evidence="6">The sequence shown here is derived from an EMBL/GenBank/DDBJ whole genome shotgun (WGS) entry which is preliminary data.</text>
</comment>
<dbReference type="PANTHER" id="PTHR24185:SF1">
    <property type="entry name" value="CALCIUM-INDEPENDENT PHOSPHOLIPASE A2-GAMMA"/>
    <property type="match status" value="1"/>
</dbReference>
<dbReference type="InterPro" id="IPR027417">
    <property type="entry name" value="P-loop_NTPase"/>
</dbReference>
<feature type="domain" description="PNPLA" evidence="5">
    <location>
        <begin position="13"/>
        <end position="214"/>
    </location>
</feature>
<feature type="short sequence motif" description="GXGXXG" evidence="4">
    <location>
        <begin position="17"/>
        <end position="22"/>
    </location>
</feature>
<sequence>MSNEEEPRGLNILCIDGGGVCGLSSLIVLKEVMNRLEGLRGDNMAPKPADCFDLIAGSGTGGLSACMLGRLRMPLDSAIEEYNKLIREVFADKKLIRISGRGAYKGTRLREGLREIISKFGKDNGMMEEESIPGDCKTIVFAMSKHNVNAALPTMFRSYKVSANRGPDCTLLDALHATMAHPNLFKDIEIGDGALRQSFVGGDLGCSNPMVHVLAEVKRVYPGRHVSCILSIGAGHARTISIPDYSLREQLFRTQDLVAMKNMATDSERVAEEMAIRFEETRGVYFRLNVDQLAQDAEAEDWERLNDVTAHTKAYLLNVEIGRRINELAQAIKRQDNVVETESIAGQVRRKDPFWRTYRSRQCPAPTPVYTGRKDEAKQVIECILETSYERPVCVIYGLGGSGKTQLALKVVEQTRNEWVEIIYIDGTSRGAIESALMGSVKSRNIGHTYQDAVNWLESCLGRWLMVFDNVDDPSREALVLLAICHPE</sequence>
<comment type="caution">
    <text evidence="4">Lacks conserved residue(s) required for the propagation of feature annotation.</text>
</comment>
<name>A0A8H3GT42_9AGAM</name>
<evidence type="ECO:0000313" key="6">
    <source>
        <dbReference type="EMBL" id="CAE6466789.1"/>
    </source>
</evidence>
<dbReference type="GO" id="GO:0047499">
    <property type="term" value="F:calcium-independent phospholipase A2 activity"/>
    <property type="evidence" value="ECO:0007669"/>
    <property type="project" value="TreeGrafter"/>
</dbReference>
<keyword evidence="1" id="KW-0378">Hydrolase</keyword>
<dbReference type="GO" id="GO:0046486">
    <property type="term" value="P:glycerolipid metabolic process"/>
    <property type="evidence" value="ECO:0007669"/>
    <property type="project" value="UniProtKB-ARBA"/>
</dbReference>